<dbReference type="Pfam" id="PF07654">
    <property type="entry name" value="C1-set"/>
    <property type="match status" value="1"/>
</dbReference>
<feature type="domain" description="Ig-like" evidence="4">
    <location>
        <begin position="173"/>
        <end position="279"/>
    </location>
</feature>
<protein>
    <recommendedName>
        <fullName evidence="4">Ig-like domain-containing protein</fullName>
    </recommendedName>
</protein>
<keyword evidence="3" id="KW-1133">Transmembrane helix</keyword>
<accession>A0A3Q4M9V4</accession>
<dbReference type="InterPro" id="IPR036179">
    <property type="entry name" value="Ig-like_dom_sf"/>
</dbReference>
<evidence type="ECO:0000313" key="6">
    <source>
        <dbReference type="Proteomes" id="UP000261580"/>
    </source>
</evidence>
<evidence type="ECO:0000313" key="5">
    <source>
        <dbReference type="Ensembl" id="ENSNBRP00000005184.1"/>
    </source>
</evidence>
<dbReference type="Ensembl" id="ENSNBRT00000005341.1">
    <property type="protein sequence ID" value="ENSNBRP00000005184.1"/>
    <property type="gene ID" value="ENSNBRG00000004115.1"/>
</dbReference>
<reference evidence="5" key="1">
    <citation type="submission" date="2025-08" db="UniProtKB">
        <authorList>
            <consortium name="Ensembl"/>
        </authorList>
    </citation>
    <scope>IDENTIFICATION</scope>
</reference>
<proteinExistence type="predicted"/>
<dbReference type="SMART" id="SM00407">
    <property type="entry name" value="IGc1"/>
    <property type="match status" value="1"/>
</dbReference>
<keyword evidence="6" id="KW-1185">Reference proteome</keyword>
<keyword evidence="1" id="KW-0732">Signal</keyword>
<dbReference type="AlphaFoldDB" id="A0A3Q4M9V4"/>
<sequence>MLTLFSLFWLTGNHIHHLRIPLYIIYRLHVYCSFSLLLGVCLGVEVHQTPSEVFRTRGDEVQLVCSHGKTDYTFMQWYQKSPGDQALKRIGHLNYNNKEHEESFKTHFNITGDLSGSKPKNASMFIVDLKPEHSAVYYCAASYQFISVNNYDPAYFGSGTKLTVLENRESTPPQEVKILGPSEHECRNSKDKKRKKTLVCVASGFYPDHVEVYWQMNEKNVTDGVATDEAAERIETPPVSYRITSRLRVSAKDWYTEGQNFTCIVSFYNGKNNTKYSFTKLGVEEKYLKITNNAKLSYAVFIFKSCLYGAFVGFLVWRLQVC</sequence>
<dbReference type="Gene3D" id="2.60.40.10">
    <property type="entry name" value="Immunoglobulins"/>
    <property type="match status" value="2"/>
</dbReference>
<name>A0A3Q4M9V4_NEOBR</name>
<feature type="domain" description="Ig-like" evidence="4">
    <location>
        <begin position="44"/>
        <end position="149"/>
    </location>
</feature>
<dbReference type="InterPro" id="IPR050413">
    <property type="entry name" value="TCR_beta_variable"/>
</dbReference>
<dbReference type="InterPro" id="IPR013106">
    <property type="entry name" value="Ig_V-set"/>
</dbReference>
<dbReference type="InterPro" id="IPR013783">
    <property type="entry name" value="Ig-like_fold"/>
</dbReference>
<feature type="transmembrane region" description="Helical" evidence="3">
    <location>
        <begin position="296"/>
        <end position="317"/>
    </location>
</feature>
<dbReference type="PANTHER" id="PTHR23268">
    <property type="entry name" value="T-CELL RECEPTOR BETA CHAIN"/>
    <property type="match status" value="1"/>
</dbReference>
<dbReference type="OMA" id="RITENQW"/>
<dbReference type="SMART" id="SM00409">
    <property type="entry name" value="IG"/>
    <property type="match status" value="1"/>
</dbReference>
<dbReference type="SUPFAM" id="SSF48726">
    <property type="entry name" value="Immunoglobulin"/>
    <property type="match status" value="2"/>
</dbReference>
<dbReference type="InterPro" id="IPR003597">
    <property type="entry name" value="Ig_C1-set"/>
</dbReference>
<dbReference type="InterPro" id="IPR003599">
    <property type="entry name" value="Ig_sub"/>
</dbReference>
<evidence type="ECO:0000256" key="1">
    <source>
        <dbReference type="ARBA" id="ARBA00022729"/>
    </source>
</evidence>
<dbReference type="GO" id="GO:0005886">
    <property type="term" value="C:plasma membrane"/>
    <property type="evidence" value="ECO:0007669"/>
    <property type="project" value="TreeGrafter"/>
</dbReference>
<dbReference type="InterPro" id="IPR007110">
    <property type="entry name" value="Ig-like_dom"/>
</dbReference>
<dbReference type="GeneTree" id="ENSGT00940000164625"/>
<keyword evidence="3" id="KW-0812">Transmembrane</keyword>
<dbReference type="Pfam" id="PF07686">
    <property type="entry name" value="V-set"/>
    <property type="match status" value="1"/>
</dbReference>
<evidence type="ECO:0000256" key="3">
    <source>
        <dbReference type="SAM" id="Phobius"/>
    </source>
</evidence>
<dbReference type="Bgee" id="ENSNBRG00000004115">
    <property type="expression patterns" value="Expressed in zone of skin and 5 other cell types or tissues"/>
</dbReference>
<dbReference type="GO" id="GO:0007166">
    <property type="term" value="P:cell surface receptor signaling pathway"/>
    <property type="evidence" value="ECO:0007669"/>
    <property type="project" value="TreeGrafter"/>
</dbReference>
<organism evidence="5 6">
    <name type="scientific">Neolamprologus brichardi</name>
    <name type="common">Fairy cichlid</name>
    <name type="synonym">Lamprologus brichardi</name>
    <dbReference type="NCBI Taxonomy" id="32507"/>
    <lineage>
        <taxon>Eukaryota</taxon>
        <taxon>Metazoa</taxon>
        <taxon>Chordata</taxon>
        <taxon>Craniata</taxon>
        <taxon>Vertebrata</taxon>
        <taxon>Euteleostomi</taxon>
        <taxon>Actinopterygii</taxon>
        <taxon>Neopterygii</taxon>
        <taxon>Teleostei</taxon>
        <taxon>Neoteleostei</taxon>
        <taxon>Acanthomorphata</taxon>
        <taxon>Ovalentaria</taxon>
        <taxon>Cichlomorphae</taxon>
        <taxon>Cichliformes</taxon>
        <taxon>Cichlidae</taxon>
        <taxon>African cichlids</taxon>
        <taxon>Pseudocrenilabrinae</taxon>
        <taxon>Lamprologini</taxon>
        <taxon>Neolamprologus</taxon>
    </lineage>
</organism>
<evidence type="ECO:0000259" key="4">
    <source>
        <dbReference type="PROSITE" id="PS50835"/>
    </source>
</evidence>
<dbReference type="STRING" id="32507.ENSNBRP00000005184"/>
<reference evidence="5" key="2">
    <citation type="submission" date="2025-09" db="UniProtKB">
        <authorList>
            <consortium name="Ensembl"/>
        </authorList>
    </citation>
    <scope>IDENTIFICATION</scope>
</reference>
<dbReference type="GO" id="GO:0002376">
    <property type="term" value="P:immune system process"/>
    <property type="evidence" value="ECO:0007669"/>
    <property type="project" value="UniProtKB-KW"/>
</dbReference>
<evidence type="ECO:0000256" key="2">
    <source>
        <dbReference type="ARBA" id="ARBA00022859"/>
    </source>
</evidence>
<dbReference type="Proteomes" id="UP000261580">
    <property type="component" value="Unassembled WGS sequence"/>
</dbReference>
<keyword evidence="3" id="KW-0472">Membrane</keyword>
<dbReference type="SMART" id="SM00406">
    <property type="entry name" value="IGv"/>
    <property type="match status" value="1"/>
</dbReference>
<dbReference type="PANTHER" id="PTHR23268:SF102">
    <property type="entry name" value="IMMUNOGLOBULIN V-SET DOMAIN-CONTAINING PROTEIN"/>
    <property type="match status" value="1"/>
</dbReference>
<keyword evidence="2" id="KW-0391">Immunity</keyword>
<dbReference type="PROSITE" id="PS50835">
    <property type="entry name" value="IG_LIKE"/>
    <property type="match status" value="2"/>
</dbReference>